<feature type="domain" description="C2H2-type" evidence="5">
    <location>
        <begin position="231"/>
        <end position="260"/>
    </location>
</feature>
<reference evidence="7" key="1">
    <citation type="submission" date="2025-08" db="UniProtKB">
        <authorList>
            <consortium name="RefSeq"/>
        </authorList>
    </citation>
    <scope>IDENTIFICATION</scope>
    <source>
        <tissue evidence="7">Muscle</tissue>
    </source>
</reference>
<keyword evidence="6" id="KW-1185">Reference proteome</keyword>
<feature type="domain" description="C2H2-type" evidence="5">
    <location>
        <begin position="291"/>
        <end position="318"/>
    </location>
</feature>
<dbReference type="Pfam" id="PF00096">
    <property type="entry name" value="zf-C2H2"/>
    <property type="match status" value="3"/>
</dbReference>
<keyword evidence="3" id="KW-0862">Zinc</keyword>
<dbReference type="PANTHER" id="PTHR23235:SF120">
    <property type="entry name" value="KRUPPEL-LIKE FACTOR 15"/>
    <property type="match status" value="1"/>
</dbReference>
<evidence type="ECO:0000313" key="7">
    <source>
        <dbReference type="RefSeq" id="XP_013793152.2"/>
    </source>
</evidence>
<dbReference type="PROSITE" id="PS00028">
    <property type="entry name" value="ZINC_FINGER_C2H2_1"/>
    <property type="match status" value="3"/>
</dbReference>
<evidence type="ECO:0000256" key="4">
    <source>
        <dbReference type="PROSITE-ProRule" id="PRU00042"/>
    </source>
</evidence>
<feature type="domain" description="C2H2-type" evidence="5">
    <location>
        <begin position="261"/>
        <end position="290"/>
    </location>
</feature>
<dbReference type="Gene3D" id="3.30.160.60">
    <property type="entry name" value="Classic Zinc Finger"/>
    <property type="match status" value="3"/>
</dbReference>
<organism evidence="6 7">
    <name type="scientific">Limulus polyphemus</name>
    <name type="common">Atlantic horseshoe crab</name>
    <dbReference type="NCBI Taxonomy" id="6850"/>
    <lineage>
        <taxon>Eukaryota</taxon>
        <taxon>Metazoa</taxon>
        <taxon>Ecdysozoa</taxon>
        <taxon>Arthropoda</taxon>
        <taxon>Chelicerata</taxon>
        <taxon>Merostomata</taxon>
        <taxon>Xiphosura</taxon>
        <taxon>Limulidae</taxon>
        <taxon>Limulus</taxon>
    </lineage>
</organism>
<dbReference type="GeneID" id="106477099"/>
<dbReference type="PROSITE" id="PS50157">
    <property type="entry name" value="ZINC_FINGER_C2H2_2"/>
    <property type="match status" value="3"/>
</dbReference>
<protein>
    <submittedName>
        <fullName evidence="7">Krueppel-like factor 7</fullName>
    </submittedName>
</protein>
<dbReference type="Proteomes" id="UP000694941">
    <property type="component" value="Unplaced"/>
</dbReference>
<dbReference type="SMART" id="SM00355">
    <property type="entry name" value="ZnF_C2H2"/>
    <property type="match status" value="3"/>
</dbReference>
<gene>
    <name evidence="7" type="primary">LOC106477099</name>
</gene>
<keyword evidence="2 4" id="KW-0863">Zinc-finger</keyword>
<evidence type="ECO:0000256" key="2">
    <source>
        <dbReference type="ARBA" id="ARBA00022771"/>
    </source>
</evidence>
<evidence type="ECO:0000259" key="5">
    <source>
        <dbReference type="PROSITE" id="PS50157"/>
    </source>
</evidence>
<evidence type="ECO:0000256" key="1">
    <source>
        <dbReference type="ARBA" id="ARBA00022723"/>
    </source>
</evidence>
<keyword evidence="1" id="KW-0479">Metal-binding</keyword>
<dbReference type="PANTHER" id="PTHR23235">
    <property type="entry name" value="KRUEPPEL-LIKE TRANSCRIPTION FACTOR"/>
    <property type="match status" value="1"/>
</dbReference>
<proteinExistence type="predicted"/>
<evidence type="ECO:0000256" key="3">
    <source>
        <dbReference type="ARBA" id="ARBA00022833"/>
    </source>
</evidence>
<dbReference type="RefSeq" id="XP_013793152.2">
    <property type="nucleotide sequence ID" value="XM_013937698.2"/>
</dbReference>
<accession>A0ABM1C2Q1</accession>
<name>A0ABM1C2Q1_LIMPO</name>
<dbReference type="SUPFAM" id="SSF57667">
    <property type="entry name" value="beta-beta-alpha zinc fingers"/>
    <property type="match status" value="1"/>
</dbReference>
<dbReference type="InterPro" id="IPR036236">
    <property type="entry name" value="Znf_C2H2_sf"/>
</dbReference>
<dbReference type="InterPro" id="IPR013087">
    <property type="entry name" value="Znf_C2H2_type"/>
</dbReference>
<sequence>MLVSNMDEFLPLPSTRERESLSLHKLNSSDEDSDDWSLGNLDAYLDYLISQLPAESGETPVRQTDSQSVGGYPGSWDCTWSGPTLTQGEISNFSNPSCMFSDTACNSFYNFSLESGFGSSTDSVSDFRTCEDDLVVLGVGLKTLTSGFQEKEPIISKSVYNNSTTVLHPRGSVDRFNRSISNRSSSTETTTFPVTSCSPLLNFPQTATGKRRGSQRVGVNGSSVKDEEKVFYCTYQGCSKVYSKSSHLKAHLRRHTGEKPFACQWPSCGWRFSRSDELARHKRSHSGIKPYLCQICEKRFSRSDHLAKHLKVHRREKLFSLVSL</sequence>
<evidence type="ECO:0000313" key="6">
    <source>
        <dbReference type="Proteomes" id="UP000694941"/>
    </source>
</evidence>